<keyword evidence="1" id="KW-0472">Membrane</keyword>
<sequence length="67" mass="6602">MLITRAGGVPVVTLGLGVVALGETTGTDALFAAVPVTVGLVLILVGKPAAHWISSRIPAGVIGSRPS</sequence>
<dbReference type="Proteomes" id="UP001243757">
    <property type="component" value="Unassembled WGS sequence"/>
</dbReference>
<keyword evidence="1" id="KW-0812">Transmembrane</keyword>
<evidence type="ECO:0000256" key="1">
    <source>
        <dbReference type="SAM" id="Phobius"/>
    </source>
</evidence>
<name>A0ABT7F5C5_9RHOB</name>
<proteinExistence type="predicted"/>
<keyword evidence="1" id="KW-1133">Transmembrane helix</keyword>
<evidence type="ECO:0000313" key="3">
    <source>
        <dbReference type="Proteomes" id="UP001243757"/>
    </source>
</evidence>
<evidence type="ECO:0000313" key="2">
    <source>
        <dbReference type="EMBL" id="MDK3019802.1"/>
    </source>
</evidence>
<comment type="caution">
    <text evidence="2">The sequence shown here is derived from an EMBL/GenBank/DDBJ whole genome shotgun (WGS) entry which is preliminary data.</text>
</comment>
<dbReference type="RefSeq" id="WP_284482575.1">
    <property type="nucleotide sequence ID" value="NZ_JASNJD010000018.1"/>
</dbReference>
<keyword evidence="3" id="KW-1185">Reference proteome</keyword>
<gene>
    <name evidence="2" type="ORF">QO033_19140</name>
</gene>
<dbReference type="EMBL" id="JASNJD010000018">
    <property type="protein sequence ID" value="MDK3019802.1"/>
    <property type="molecule type" value="Genomic_DNA"/>
</dbReference>
<reference evidence="2 3" key="1">
    <citation type="submission" date="2023-05" db="EMBL/GenBank/DDBJ databases">
        <title>Pseudodonghicola sp. nov.</title>
        <authorList>
            <person name="Huang J."/>
        </authorList>
    </citation>
    <scope>NUCLEOTIDE SEQUENCE [LARGE SCALE GENOMIC DNA]</scope>
    <source>
        <strain evidence="2 3">IC7</strain>
    </source>
</reference>
<protein>
    <submittedName>
        <fullName evidence="2">Uncharacterized protein</fullName>
    </submittedName>
</protein>
<accession>A0ABT7F5C5</accession>
<organism evidence="2 3">
    <name type="scientific">Pseudodonghicola flavimaris</name>
    <dbReference type="NCBI Taxonomy" id="3050036"/>
    <lineage>
        <taxon>Bacteria</taxon>
        <taxon>Pseudomonadati</taxon>
        <taxon>Pseudomonadota</taxon>
        <taxon>Alphaproteobacteria</taxon>
        <taxon>Rhodobacterales</taxon>
        <taxon>Paracoccaceae</taxon>
        <taxon>Pseudodonghicola</taxon>
    </lineage>
</organism>
<feature type="transmembrane region" description="Helical" evidence="1">
    <location>
        <begin position="30"/>
        <end position="46"/>
    </location>
</feature>